<protein>
    <submittedName>
        <fullName evidence="1">Uncharacterized protein</fullName>
    </submittedName>
</protein>
<organism evidence="1 2">
    <name type="scientific">Engystomops pustulosus</name>
    <name type="common">Tungara frog</name>
    <name type="synonym">Physalaemus pustulosus</name>
    <dbReference type="NCBI Taxonomy" id="76066"/>
    <lineage>
        <taxon>Eukaryota</taxon>
        <taxon>Metazoa</taxon>
        <taxon>Chordata</taxon>
        <taxon>Craniata</taxon>
        <taxon>Vertebrata</taxon>
        <taxon>Euteleostomi</taxon>
        <taxon>Amphibia</taxon>
        <taxon>Batrachia</taxon>
        <taxon>Anura</taxon>
        <taxon>Neobatrachia</taxon>
        <taxon>Hyloidea</taxon>
        <taxon>Leptodactylidae</taxon>
        <taxon>Leiuperinae</taxon>
        <taxon>Engystomops</taxon>
    </lineage>
</organism>
<dbReference type="EMBL" id="WNYA01000677">
    <property type="protein sequence ID" value="KAG8547574.1"/>
    <property type="molecule type" value="Genomic_DNA"/>
</dbReference>
<comment type="caution">
    <text evidence="1">The sequence shown here is derived from an EMBL/GenBank/DDBJ whole genome shotgun (WGS) entry which is preliminary data.</text>
</comment>
<evidence type="ECO:0000313" key="1">
    <source>
        <dbReference type="EMBL" id="KAG8547574.1"/>
    </source>
</evidence>
<name>A0AAV6ZJA3_ENGPU</name>
<dbReference type="AlphaFoldDB" id="A0AAV6ZJA3"/>
<keyword evidence="2" id="KW-1185">Reference proteome</keyword>
<reference evidence="1" key="1">
    <citation type="thesis" date="2020" institute="ProQuest LLC" country="789 East Eisenhower Parkway, Ann Arbor, MI, USA">
        <title>Comparative Genomics and Chromosome Evolution.</title>
        <authorList>
            <person name="Mudd A.B."/>
        </authorList>
    </citation>
    <scope>NUCLEOTIDE SEQUENCE</scope>
    <source>
        <strain evidence="1">237g6f4</strain>
        <tissue evidence="1">Blood</tissue>
    </source>
</reference>
<dbReference type="Proteomes" id="UP000824782">
    <property type="component" value="Unassembled WGS sequence"/>
</dbReference>
<accession>A0AAV6ZJA3</accession>
<gene>
    <name evidence="1" type="ORF">GDO81_028001</name>
</gene>
<proteinExistence type="predicted"/>
<sequence length="81" mass="9338">MTWHSKSKLVKWEVQKAKFHSFPSHPCCVPSLSIISTYGVLGTRDNPQNDFWGVCLKWHELRKKYTLASMLGIKMITTAQD</sequence>
<evidence type="ECO:0000313" key="2">
    <source>
        <dbReference type="Proteomes" id="UP000824782"/>
    </source>
</evidence>